<dbReference type="EMBL" id="MFFU01000032">
    <property type="protein sequence ID" value="OGF18925.1"/>
    <property type="molecule type" value="Genomic_DNA"/>
</dbReference>
<feature type="binding site" evidence="5">
    <location>
        <begin position="102"/>
        <end position="105"/>
    </location>
    <ligand>
        <name>(6S)-5,6,7,8-tetrahydrofolate</name>
        <dbReference type="ChEBI" id="CHEBI:57453"/>
    </ligand>
</feature>
<dbReference type="PROSITE" id="PS00373">
    <property type="entry name" value="GART"/>
    <property type="match status" value="1"/>
</dbReference>
<dbReference type="Pfam" id="PF02911">
    <property type="entry name" value="Formyl_trans_C"/>
    <property type="match status" value="1"/>
</dbReference>
<dbReference type="InterPro" id="IPR044135">
    <property type="entry name" value="Met-tRNA-FMT_C"/>
</dbReference>
<evidence type="ECO:0000313" key="9">
    <source>
        <dbReference type="Proteomes" id="UP000177691"/>
    </source>
</evidence>
<organism evidence="8 9">
    <name type="scientific">Candidatus Falkowbacteria bacterium RIFCSPHIGHO2_02_FULL_45_15</name>
    <dbReference type="NCBI Taxonomy" id="1797987"/>
    <lineage>
        <taxon>Bacteria</taxon>
        <taxon>Candidatus Falkowiibacteriota</taxon>
    </lineage>
</organism>
<comment type="caution">
    <text evidence="8">The sequence shown here is derived from an EMBL/GenBank/DDBJ whole genome shotgun (WGS) entry which is preliminary data.</text>
</comment>
<dbReference type="AlphaFoldDB" id="A0A1F5RWY7"/>
<accession>A0A1F5RWY7</accession>
<protein>
    <recommendedName>
        <fullName evidence="2 5">Methionyl-tRNA formyltransferase</fullName>
        <ecNumber evidence="2 5">2.1.2.9</ecNumber>
    </recommendedName>
</protein>
<reference evidence="8 9" key="1">
    <citation type="journal article" date="2016" name="Nat. Commun.">
        <title>Thousands of microbial genomes shed light on interconnected biogeochemical processes in an aquifer system.</title>
        <authorList>
            <person name="Anantharaman K."/>
            <person name="Brown C.T."/>
            <person name="Hug L.A."/>
            <person name="Sharon I."/>
            <person name="Castelle C.J."/>
            <person name="Probst A.J."/>
            <person name="Thomas B.C."/>
            <person name="Singh A."/>
            <person name="Wilkins M.J."/>
            <person name="Karaoz U."/>
            <person name="Brodie E.L."/>
            <person name="Williams K.H."/>
            <person name="Hubbard S.S."/>
            <person name="Banfield J.F."/>
        </authorList>
    </citation>
    <scope>NUCLEOTIDE SEQUENCE [LARGE SCALE GENOMIC DNA]</scope>
</reference>
<dbReference type="InterPro" id="IPR011034">
    <property type="entry name" value="Formyl_transferase-like_C_sf"/>
</dbReference>
<dbReference type="Pfam" id="PF00551">
    <property type="entry name" value="Formyl_trans_N"/>
    <property type="match status" value="1"/>
</dbReference>
<dbReference type="InterPro" id="IPR005794">
    <property type="entry name" value="Fmt"/>
</dbReference>
<dbReference type="GO" id="GO:0004479">
    <property type="term" value="F:methionyl-tRNA formyltransferase activity"/>
    <property type="evidence" value="ECO:0007669"/>
    <property type="project" value="UniProtKB-UniRule"/>
</dbReference>
<evidence type="ECO:0000256" key="4">
    <source>
        <dbReference type="ARBA" id="ARBA00022917"/>
    </source>
</evidence>
<gene>
    <name evidence="5" type="primary">fmt</name>
    <name evidence="8" type="ORF">A3D54_01390</name>
</gene>
<dbReference type="SUPFAM" id="SSF53328">
    <property type="entry name" value="Formyltransferase"/>
    <property type="match status" value="1"/>
</dbReference>
<dbReference type="InterPro" id="IPR005793">
    <property type="entry name" value="Formyl_trans_C"/>
</dbReference>
<comment type="function">
    <text evidence="5">Attaches a formyl group to the free amino group of methionyl-tRNA(fMet). The formyl group appears to play a dual role in the initiator identity of N-formylmethionyl-tRNA by promoting its recognition by IF2 and preventing the misappropriation of this tRNA by the elongation apparatus.</text>
</comment>
<dbReference type="SUPFAM" id="SSF50486">
    <property type="entry name" value="FMT C-terminal domain-like"/>
    <property type="match status" value="1"/>
</dbReference>
<evidence type="ECO:0000259" key="6">
    <source>
        <dbReference type="Pfam" id="PF00551"/>
    </source>
</evidence>
<evidence type="ECO:0000256" key="1">
    <source>
        <dbReference type="ARBA" id="ARBA00010699"/>
    </source>
</evidence>
<name>A0A1F5RWY7_9BACT</name>
<dbReference type="Proteomes" id="UP000177691">
    <property type="component" value="Unassembled WGS sequence"/>
</dbReference>
<evidence type="ECO:0000313" key="8">
    <source>
        <dbReference type="EMBL" id="OGF18925.1"/>
    </source>
</evidence>
<proteinExistence type="inferred from homology"/>
<keyword evidence="4 5" id="KW-0648">Protein biosynthesis</keyword>
<dbReference type="Gene3D" id="3.40.50.12230">
    <property type="match status" value="1"/>
</dbReference>
<dbReference type="InterPro" id="IPR001555">
    <property type="entry name" value="GART_AS"/>
</dbReference>
<dbReference type="InterPro" id="IPR002376">
    <property type="entry name" value="Formyl_transf_N"/>
</dbReference>
<dbReference type="EC" id="2.1.2.9" evidence="2 5"/>
<dbReference type="GO" id="GO:0005829">
    <property type="term" value="C:cytosol"/>
    <property type="evidence" value="ECO:0007669"/>
    <property type="project" value="TreeGrafter"/>
</dbReference>
<dbReference type="NCBIfam" id="TIGR00460">
    <property type="entry name" value="fmt"/>
    <property type="match status" value="1"/>
</dbReference>
<dbReference type="PANTHER" id="PTHR11138">
    <property type="entry name" value="METHIONYL-TRNA FORMYLTRANSFERASE"/>
    <property type="match status" value="1"/>
</dbReference>
<evidence type="ECO:0000256" key="2">
    <source>
        <dbReference type="ARBA" id="ARBA00012261"/>
    </source>
</evidence>
<dbReference type="CDD" id="cd08646">
    <property type="entry name" value="FMT_core_Met-tRNA-FMT_N"/>
    <property type="match status" value="1"/>
</dbReference>
<feature type="domain" description="Formyl transferase C-terminal" evidence="7">
    <location>
        <begin position="197"/>
        <end position="244"/>
    </location>
</feature>
<dbReference type="PANTHER" id="PTHR11138:SF5">
    <property type="entry name" value="METHIONYL-TRNA FORMYLTRANSFERASE, MITOCHONDRIAL"/>
    <property type="match status" value="1"/>
</dbReference>
<evidence type="ECO:0000259" key="7">
    <source>
        <dbReference type="Pfam" id="PF02911"/>
    </source>
</evidence>
<dbReference type="InterPro" id="IPR036477">
    <property type="entry name" value="Formyl_transf_N_sf"/>
</dbReference>
<comment type="catalytic activity">
    <reaction evidence="5">
        <text>L-methionyl-tRNA(fMet) + (6R)-10-formyltetrahydrofolate = N-formyl-L-methionyl-tRNA(fMet) + (6S)-5,6,7,8-tetrahydrofolate + H(+)</text>
        <dbReference type="Rhea" id="RHEA:24380"/>
        <dbReference type="Rhea" id="RHEA-COMP:9952"/>
        <dbReference type="Rhea" id="RHEA-COMP:9953"/>
        <dbReference type="ChEBI" id="CHEBI:15378"/>
        <dbReference type="ChEBI" id="CHEBI:57453"/>
        <dbReference type="ChEBI" id="CHEBI:78530"/>
        <dbReference type="ChEBI" id="CHEBI:78844"/>
        <dbReference type="ChEBI" id="CHEBI:195366"/>
        <dbReference type="EC" id="2.1.2.9"/>
    </reaction>
</comment>
<sequence length="273" mass="30523">MGTPEFGAVVLEGLIKGGFPPILVITETDKPSGRKQTITPPPVKIAAQKYDIPIEQPEKIFNLKSLILNLRPDLIIIAAYGQILPKEILEIPKYGCLNVHPSLLPKYRGAAPVQSAILNGDKETGVTIMLMDEGIDTGPILSQRKTEIGPNETFQELHDRLAILGSELLLDAIHDWIRGQMKAEPQDDDKAVYTKILKREDGLIDWRKSPRELDGRIRALNPWPGAYAIQDKKRIKVLKAKLENGKLIIEQVQPEGKKPMSYKDFLRGNKNLC</sequence>
<dbReference type="HAMAP" id="MF_00182">
    <property type="entry name" value="Formyl_trans"/>
    <property type="match status" value="1"/>
</dbReference>
<evidence type="ECO:0000256" key="5">
    <source>
        <dbReference type="HAMAP-Rule" id="MF_00182"/>
    </source>
</evidence>
<dbReference type="CDD" id="cd08704">
    <property type="entry name" value="Met_tRNA_FMT_C"/>
    <property type="match status" value="1"/>
</dbReference>
<keyword evidence="3 5" id="KW-0808">Transferase</keyword>
<evidence type="ECO:0000256" key="3">
    <source>
        <dbReference type="ARBA" id="ARBA00022679"/>
    </source>
</evidence>
<comment type="similarity">
    <text evidence="1 5">Belongs to the Fmt family.</text>
</comment>
<feature type="domain" description="Formyl transferase N-terminal" evidence="6">
    <location>
        <begin position="2"/>
        <end position="173"/>
    </location>
</feature>
<dbReference type="InterPro" id="IPR041711">
    <property type="entry name" value="Met-tRNA-FMT_N"/>
</dbReference>